<dbReference type="InterPro" id="IPR000182">
    <property type="entry name" value="GNAT_dom"/>
</dbReference>
<organism evidence="5 6">
    <name type="scientific">Naegleria lovaniensis</name>
    <name type="common">Amoeba</name>
    <dbReference type="NCBI Taxonomy" id="51637"/>
    <lineage>
        <taxon>Eukaryota</taxon>
        <taxon>Discoba</taxon>
        <taxon>Heterolobosea</taxon>
        <taxon>Tetramitia</taxon>
        <taxon>Eutetramitia</taxon>
        <taxon>Vahlkampfiidae</taxon>
        <taxon>Naegleria</taxon>
    </lineage>
</organism>
<dbReference type="Proteomes" id="UP000816034">
    <property type="component" value="Unassembled WGS sequence"/>
</dbReference>
<dbReference type="EMBL" id="PYSW02000010">
    <property type="protein sequence ID" value="KAG2388272.1"/>
    <property type="molecule type" value="Genomic_DNA"/>
</dbReference>
<comment type="similarity">
    <text evidence="3">Belongs to the acetyltransferase family. RimJ subfamily.</text>
</comment>
<dbReference type="GeneID" id="68092898"/>
<evidence type="ECO:0000256" key="1">
    <source>
        <dbReference type="ARBA" id="ARBA00022679"/>
    </source>
</evidence>
<sequence>MGFFSDVFNTTTTYGNDQPSTTLTSLPTTFKMYHPKIHYYFRRVDDEVVLCNLVSQQTNNQVNQLFTPLNNHTVGMIDENLQISDHCNDDVDTLFELTRRNLTFLHEFIPTITLAGNDKRSISNFIDTCNQRYNQFIPQHIMLTAAIWYRNEMAGLVAIQNFNPSNCNCEVGYWIGQEFQSKGIAIRAVRQFCRDLFQTSAPISTTSTTSMACNETHGPVINSYVHKIIFKVDAENTRSCKLCEKLQCTKEGYLREHEFYHNKFHDVVYYALLRSDIN</sequence>
<name>A0AA88KSU8_NAELO</name>
<dbReference type="Gene3D" id="3.40.630.30">
    <property type="match status" value="1"/>
</dbReference>
<keyword evidence="6" id="KW-1185">Reference proteome</keyword>
<accession>A0AA88KSU8</accession>
<dbReference type="InterPro" id="IPR051531">
    <property type="entry name" value="N-acetyltransferase"/>
</dbReference>
<evidence type="ECO:0000256" key="2">
    <source>
        <dbReference type="ARBA" id="ARBA00023315"/>
    </source>
</evidence>
<dbReference type="RefSeq" id="XP_044552264.1">
    <property type="nucleotide sequence ID" value="XM_044693990.1"/>
</dbReference>
<evidence type="ECO:0000256" key="3">
    <source>
        <dbReference type="ARBA" id="ARBA00038502"/>
    </source>
</evidence>
<gene>
    <name evidence="5" type="ORF">C9374_000436</name>
</gene>
<proteinExistence type="inferred from homology"/>
<feature type="domain" description="N-acetyltransferase" evidence="4">
    <location>
        <begin position="81"/>
        <end position="275"/>
    </location>
</feature>
<protein>
    <recommendedName>
        <fullName evidence="4">N-acetyltransferase domain-containing protein</fullName>
    </recommendedName>
</protein>
<evidence type="ECO:0000313" key="6">
    <source>
        <dbReference type="Proteomes" id="UP000816034"/>
    </source>
</evidence>
<dbReference type="GO" id="GO:0016747">
    <property type="term" value="F:acyltransferase activity, transferring groups other than amino-acyl groups"/>
    <property type="evidence" value="ECO:0007669"/>
    <property type="project" value="InterPro"/>
</dbReference>
<dbReference type="AlphaFoldDB" id="A0AA88KSU8"/>
<evidence type="ECO:0000313" key="5">
    <source>
        <dbReference type="EMBL" id="KAG2388272.1"/>
    </source>
</evidence>
<dbReference type="SUPFAM" id="SSF55729">
    <property type="entry name" value="Acyl-CoA N-acyltransferases (Nat)"/>
    <property type="match status" value="1"/>
</dbReference>
<dbReference type="InterPro" id="IPR016181">
    <property type="entry name" value="Acyl_CoA_acyltransferase"/>
</dbReference>
<comment type="caution">
    <text evidence="5">The sequence shown here is derived from an EMBL/GenBank/DDBJ whole genome shotgun (WGS) entry which is preliminary data.</text>
</comment>
<keyword evidence="1" id="KW-0808">Transferase</keyword>
<keyword evidence="2" id="KW-0012">Acyltransferase</keyword>
<reference evidence="5 6" key="1">
    <citation type="journal article" date="2018" name="BMC Genomics">
        <title>The genome of Naegleria lovaniensis, the basis for a comparative approach to unravel pathogenicity factors of the human pathogenic amoeba N. fowleri.</title>
        <authorList>
            <person name="Liechti N."/>
            <person name="Schurch N."/>
            <person name="Bruggmann R."/>
            <person name="Wittwer M."/>
        </authorList>
    </citation>
    <scope>NUCLEOTIDE SEQUENCE [LARGE SCALE GENOMIC DNA]</scope>
    <source>
        <strain evidence="5 6">ATCC 30569</strain>
    </source>
</reference>
<evidence type="ECO:0000259" key="4">
    <source>
        <dbReference type="PROSITE" id="PS51186"/>
    </source>
</evidence>
<dbReference type="PANTHER" id="PTHR43792">
    <property type="entry name" value="GNAT FAMILY, PUTATIVE (AFU_ORTHOLOGUE AFUA_3G00765)-RELATED-RELATED"/>
    <property type="match status" value="1"/>
</dbReference>
<dbReference type="PANTHER" id="PTHR43792:SF8">
    <property type="entry name" value="[RIBOSOMAL PROTEIN US5]-ALANINE N-ACETYLTRANSFERASE"/>
    <property type="match status" value="1"/>
</dbReference>
<dbReference type="Pfam" id="PF13302">
    <property type="entry name" value="Acetyltransf_3"/>
    <property type="match status" value="1"/>
</dbReference>
<dbReference type="PROSITE" id="PS51186">
    <property type="entry name" value="GNAT"/>
    <property type="match status" value="1"/>
</dbReference>